<proteinExistence type="predicted"/>
<feature type="region of interest" description="Disordered" evidence="1">
    <location>
        <begin position="403"/>
        <end position="451"/>
    </location>
</feature>
<evidence type="ECO:0000313" key="4">
    <source>
        <dbReference type="Proteomes" id="UP000030401"/>
    </source>
</evidence>
<dbReference type="CDD" id="cd17470">
    <property type="entry name" value="T3SS_Flik_C"/>
    <property type="match status" value="1"/>
</dbReference>
<dbReference type="InterPro" id="IPR038610">
    <property type="entry name" value="FliK-like_C_sf"/>
</dbReference>
<dbReference type="RefSeq" id="WP_036831973.1">
    <property type="nucleotide sequence ID" value="NZ_AVPG01000002.1"/>
</dbReference>
<keyword evidence="4" id="KW-1185">Reference proteome</keyword>
<dbReference type="Pfam" id="PF02120">
    <property type="entry name" value="Flg_hook"/>
    <property type="match status" value="1"/>
</dbReference>
<dbReference type="AlphaFoldDB" id="A0A0A5GBE1"/>
<comment type="caution">
    <text evidence="3">The sequence shown here is derived from an EMBL/GenBank/DDBJ whole genome shotgun (WGS) entry which is preliminary data.</text>
</comment>
<dbReference type="STRING" id="1385512.N784_07200"/>
<feature type="compositionally biased region" description="Basic and acidic residues" evidence="1">
    <location>
        <begin position="417"/>
        <end position="444"/>
    </location>
</feature>
<dbReference type="eggNOG" id="COG3144">
    <property type="taxonomic scope" value="Bacteria"/>
</dbReference>
<evidence type="ECO:0000313" key="3">
    <source>
        <dbReference type="EMBL" id="KGX88445.1"/>
    </source>
</evidence>
<organism evidence="3 4">
    <name type="scientific">Pontibacillus litoralis JSM 072002</name>
    <dbReference type="NCBI Taxonomy" id="1385512"/>
    <lineage>
        <taxon>Bacteria</taxon>
        <taxon>Bacillati</taxon>
        <taxon>Bacillota</taxon>
        <taxon>Bacilli</taxon>
        <taxon>Bacillales</taxon>
        <taxon>Bacillaceae</taxon>
        <taxon>Pontibacillus</taxon>
    </lineage>
</organism>
<protein>
    <recommendedName>
        <fullName evidence="2">Flagellar hook-length control protein-like C-terminal domain-containing protein</fullName>
    </recommendedName>
</protein>
<gene>
    <name evidence="3" type="ORF">N784_07200</name>
</gene>
<evidence type="ECO:0000256" key="1">
    <source>
        <dbReference type="SAM" id="MobiDB-lite"/>
    </source>
</evidence>
<reference evidence="3 4" key="1">
    <citation type="submission" date="2013-08" db="EMBL/GenBank/DDBJ databases">
        <authorList>
            <person name="Huang J."/>
            <person name="Wang G."/>
        </authorList>
    </citation>
    <scope>NUCLEOTIDE SEQUENCE [LARGE SCALE GENOMIC DNA]</scope>
    <source>
        <strain evidence="3 4">JSM 072002</strain>
    </source>
</reference>
<dbReference type="EMBL" id="AVPG01000002">
    <property type="protein sequence ID" value="KGX88445.1"/>
    <property type="molecule type" value="Genomic_DNA"/>
</dbReference>
<dbReference type="Proteomes" id="UP000030401">
    <property type="component" value="Unassembled WGS sequence"/>
</dbReference>
<dbReference type="InterPro" id="IPR021136">
    <property type="entry name" value="Flagellar_hook_control-like_C"/>
</dbReference>
<name>A0A0A5GBE1_9BACI</name>
<dbReference type="OrthoDB" id="2968951at2"/>
<dbReference type="Gene3D" id="3.30.750.140">
    <property type="match status" value="1"/>
</dbReference>
<sequence length="451" mass="51578">MNSLAIFPQLPVLSSDVRQLKADESFSSFKKVMANGNFSNSPNPHDPSLNERTETLTRLLEQLKEGQQLSEDVLTSLSELWETLPAELEEQLASFFAEDHDKASLEVATQDLIGALQTFIQLDAKGGLQQRQFLMNAVQSTPTISMEYRDGHAQTAKDKQMQMIMQELTKVFNKLEQAPKQAKFQLDSKLFMLAKQWTALENTTNSQDRQQVFQQLKQNGVQPKTLLAWQQAIENFSNRHALVNQNQYSHHASVTQKEFSHWVRQALNNGTSEQNGGHLENKMSQVAASPMLMSQQEQWVMKLSQSNSKETMQNKLVEEFQKILKQSQFSVQRNGSQLLIKLKPGNLGEMMVRMTQQNGEMVVKLMVTTQAAKDMLEGNLQQLRHMFAPSQIQIEKHEQLLSTQQSSAYQEENGEHEEEHPSQQKNYHSEDDKEENAESPHFEEVLMNMKV</sequence>
<accession>A0A0A5GBE1</accession>
<feature type="domain" description="Flagellar hook-length control protein-like C-terminal" evidence="2">
    <location>
        <begin position="327"/>
        <end position="397"/>
    </location>
</feature>
<evidence type="ECO:0000259" key="2">
    <source>
        <dbReference type="Pfam" id="PF02120"/>
    </source>
</evidence>